<evidence type="ECO:0000256" key="1">
    <source>
        <dbReference type="SAM" id="MobiDB-lite"/>
    </source>
</evidence>
<gene>
    <name evidence="2" type="ORF">HAX54_007070</name>
</gene>
<comment type="caution">
    <text evidence="2">The sequence shown here is derived from an EMBL/GenBank/DDBJ whole genome shotgun (WGS) entry which is preliminary data.</text>
</comment>
<protein>
    <submittedName>
        <fullName evidence="2">Uncharacterized protein</fullName>
    </submittedName>
</protein>
<accession>A0ABS8WWK5</accession>
<evidence type="ECO:0000313" key="2">
    <source>
        <dbReference type="EMBL" id="MCE3216586.1"/>
    </source>
</evidence>
<dbReference type="EMBL" id="JACEIK010013612">
    <property type="protein sequence ID" value="MCE3216586.1"/>
    <property type="molecule type" value="Genomic_DNA"/>
</dbReference>
<feature type="region of interest" description="Disordered" evidence="1">
    <location>
        <begin position="1"/>
        <end position="27"/>
    </location>
</feature>
<dbReference type="Proteomes" id="UP000823775">
    <property type="component" value="Unassembled WGS sequence"/>
</dbReference>
<proteinExistence type="predicted"/>
<name>A0ABS8WWK5_DATST</name>
<sequence length="245" mass="27621">MEKVRMNRGLHIAESSPPSHSSDTRLVKPIDIPDYNLRHRDMVAIKKNCRVVENDLEPSRELVEFGIIGGDATIINHDDIEIDEFSPNFDVGGRGVGGGGGGEGFSPINEEARCPPKLHSQGRIFYQRTLWKILISKRGVKPSSKNSDSYTPNVVKRRKRQISKALTRAKKKAKNTPRNVKKQSRAKLVQLSQHDKESPQLCSNKAYTCWAKNRRNNYTANNNRQLVAAKTTTELFGNSLLCWVQ</sequence>
<evidence type="ECO:0000313" key="3">
    <source>
        <dbReference type="Proteomes" id="UP000823775"/>
    </source>
</evidence>
<organism evidence="2 3">
    <name type="scientific">Datura stramonium</name>
    <name type="common">Jimsonweed</name>
    <name type="synonym">Common thornapple</name>
    <dbReference type="NCBI Taxonomy" id="4076"/>
    <lineage>
        <taxon>Eukaryota</taxon>
        <taxon>Viridiplantae</taxon>
        <taxon>Streptophyta</taxon>
        <taxon>Embryophyta</taxon>
        <taxon>Tracheophyta</taxon>
        <taxon>Spermatophyta</taxon>
        <taxon>Magnoliopsida</taxon>
        <taxon>eudicotyledons</taxon>
        <taxon>Gunneridae</taxon>
        <taxon>Pentapetalae</taxon>
        <taxon>asterids</taxon>
        <taxon>lamiids</taxon>
        <taxon>Solanales</taxon>
        <taxon>Solanaceae</taxon>
        <taxon>Solanoideae</taxon>
        <taxon>Datureae</taxon>
        <taxon>Datura</taxon>
    </lineage>
</organism>
<reference evidence="2 3" key="1">
    <citation type="journal article" date="2021" name="BMC Genomics">
        <title>Datura genome reveals duplications of psychoactive alkaloid biosynthetic genes and high mutation rate following tissue culture.</title>
        <authorList>
            <person name="Rajewski A."/>
            <person name="Carter-House D."/>
            <person name="Stajich J."/>
            <person name="Litt A."/>
        </authorList>
    </citation>
    <scope>NUCLEOTIDE SEQUENCE [LARGE SCALE GENOMIC DNA]</scope>
    <source>
        <strain evidence="2">AR-01</strain>
    </source>
</reference>
<keyword evidence="3" id="KW-1185">Reference proteome</keyword>